<evidence type="ECO:0000313" key="8">
    <source>
        <dbReference type="EMBL" id="CAH0368191.1"/>
    </source>
</evidence>
<feature type="active site" evidence="4">
    <location>
        <position position="94"/>
    </location>
</feature>
<keyword evidence="3" id="KW-0064">Aspartyl protease</keyword>
<accession>A0A8J2SI29</accession>
<evidence type="ECO:0000259" key="7">
    <source>
        <dbReference type="PROSITE" id="PS51767"/>
    </source>
</evidence>
<dbReference type="Gene3D" id="2.40.70.10">
    <property type="entry name" value="Acid Proteases"/>
    <property type="match status" value="2"/>
</dbReference>
<keyword evidence="3" id="KW-0378">Hydrolase</keyword>
<protein>
    <recommendedName>
        <fullName evidence="7">Peptidase A1 domain-containing protein</fullName>
    </recommendedName>
</protein>
<dbReference type="SUPFAM" id="SSF50630">
    <property type="entry name" value="Acid proteases"/>
    <property type="match status" value="1"/>
</dbReference>
<keyword evidence="6" id="KW-1133">Transmembrane helix</keyword>
<keyword evidence="9" id="KW-1185">Reference proteome</keyword>
<evidence type="ECO:0000256" key="6">
    <source>
        <dbReference type="SAM" id="Phobius"/>
    </source>
</evidence>
<comment type="similarity">
    <text evidence="1">Belongs to the peptidase A1 family.</text>
</comment>
<dbReference type="InterPro" id="IPR001461">
    <property type="entry name" value="Aspartic_peptidase_A1"/>
</dbReference>
<dbReference type="InterPro" id="IPR033121">
    <property type="entry name" value="PEPTIDASE_A1"/>
</dbReference>
<dbReference type="Proteomes" id="UP000789595">
    <property type="component" value="Unassembled WGS sequence"/>
</dbReference>
<comment type="caution">
    <text evidence="8">The sequence shown here is derived from an EMBL/GenBank/DDBJ whole genome shotgun (WGS) entry which is preliminary data.</text>
</comment>
<dbReference type="CDD" id="cd05471">
    <property type="entry name" value="pepsin_like"/>
    <property type="match status" value="1"/>
</dbReference>
<feature type="region of interest" description="Disordered" evidence="5">
    <location>
        <begin position="451"/>
        <end position="488"/>
    </location>
</feature>
<organism evidence="8 9">
    <name type="scientific">Pelagomonas calceolata</name>
    <dbReference type="NCBI Taxonomy" id="35677"/>
    <lineage>
        <taxon>Eukaryota</taxon>
        <taxon>Sar</taxon>
        <taxon>Stramenopiles</taxon>
        <taxon>Ochrophyta</taxon>
        <taxon>Pelagophyceae</taxon>
        <taxon>Pelagomonadales</taxon>
        <taxon>Pelagomonadaceae</taxon>
        <taxon>Pelagomonas</taxon>
    </lineage>
</organism>
<dbReference type="PRINTS" id="PR00792">
    <property type="entry name" value="PEPSIN"/>
</dbReference>
<dbReference type="OrthoDB" id="199805at2759"/>
<feature type="transmembrane region" description="Helical" evidence="6">
    <location>
        <begin position="636"/>
        <end position="657"/>
    </location>
</feature>
<evidence type="ECO:0000313" key="9">
    <source>
        <dbReference type="Proteomes" id="UP000789595"/>
    </source>
</evidence>
<name>A0A8J2SI29_9STRA</name>
<evidence type="ECO:0000256" key="5">
    <source>
        <dbReference type="SAM" id="MobiDB-lite"/>
    </source>
</evidence>
<evidence type="ECO:0000256" key="4">
    <source>
        <dbReference type="PIRSR" id="PIRSR601461-1"/>
    </source>
</evidence>
<dbReference type="InterPro" id="IPR034164">
    <property type="entry name" value="Pepsin-like_dom"/>
</dbReference>
<dbReference type="PROSITE" id="PS51767">
    <property type="entry name" value="PEPTIDASE_A1"/>
    <property type="match status" value="1"/>
</dbReference>
<dbReference type="Pfam" id="PF00026">
    <property type="entry name" value="Asp"/>
    <property type="match status" value="2"/>
</dbReference>
<sequence>MQLLWALWAACATADVVRLPSLWALWVACATADVLRLPVTTSFHRRGNTITQRVRRRHGRRLRTTIPITACNDAVYYGDVLLGTPGQRLQVIFDTGSADFWVNGQLFDGSQSETYVGDETYPFSVHYSDGDGVSGFRAFDTLTAGSVTAPSVAFGEAEAMGNFYVCGAEDGVFGLAFRAISRLNAPTAFEMLAPYLDEEMFAFSVPTDTLAGELVLGGVDESRFVGELQWIDVSTPHKYWQAALTSASIGAQPLAGSAAVFDTGTTLLVTTEANAWALAGALDAWCYAWVNATSSYDVRRCAEADAAAPFPDLVVAPCGAGDDLVFRFGAVEARVPRDQYLYGQDCDEALEFRDCRGVCWPNEYLSWIDDVYCDDGSAGIFLNCPRFGCDLCPDNDCIEDPADDACLLSVAADDSVGTWILGDVFFSATYVAFDHGNARLGLAPLASGSAPVPAPLSPAPSPRPSPEPVPAPTVGTLSSDSSPGPTVAPTVAPVTGDMTFSGLSLAVARANEAVLVDTIAASAGVEDTSRVSIVIAAAARRRLSDGVVVTYTIATDTTADSDAVLGALLALTTEDAKAALTTAAAAHGVAATFATVEITQIHASLFDYRVPAPTAQRPAASRRRRRAGASPAAKTALAATLAVVVAVVVIAVAVCAWRRRRRRRQETYNSVELATKSLELSDLAVDESGAWIMDDVANPMR</sequence>
<feature type="compositionally biased region" description="Pro residues" evidence="5">
    <location>
        <begin position="452"/>
        <end position="471"/>
    </location>
</feature>
<feature type="domain" description="Peptidase A1" evidence="7">
    <location>
        <begin position="76"/>
        <end position="443"/>
    </location>
</feature>
<evidence type="ECO:0000256" key="1">
    <source>
        <dbReference type="ARBA" id="ARBA00007447"/>
    </source>
</evidence>
<keyword evidence="6" id="KW-0472">Membrane</keyword>
<dbReference type="PANTHER" id="PTHR47966:SF51">
    <property type="entry name" value="BETA-SITE APP-CLEAVING ENZYME, ISOFORM A-RELATED"/>
    <property type="match status" value="1"/>
</dbReference>
<keyword evidence="2" id="KW-0645">Protease</keyword>
<keyword evidence="6" id="KW-0812">Transmembrane</keyword>
<evidence type="ECO:0000256" key="3">
    <source>
        <dbReference type="ARBA" id="ARBA00022750"/>
    </source>
</evidence>
<evidence type="ECO:0000256" key="2">
    <source>
        <dbReference type="ARBA" id="ARBA00022670"/>
    </source>
</evidence>
<feature type="active site" evidence="4">
    <location>
        <position position="262"/>
    </location>
</feature>
<dbReference type="InterPro" id="IPR021109">
    <property type="entry name" value="Peptidase_aspartic_dom_sf"/>
</dbReference>
<dbReference type="EMBL" id="CAKKNE010000002">
    <property type="protein sequence ID" value="CAH0368191.1"/>
    <property type="molecule type" value="Genomic_DNA"/>
</dbReference>
<gene>
    <name evidence="8" type="ORF">PECAL_2P12460</name>
</gene>
<dbReference type="GO" id="GO:0004190">
    <property type="term" value="F:aspartic-type endopeptidase activity"/>
    <property type="evidence" value="ECO:0007669"/>
    <property type="project" value="UniProtKB-KW"/>
</dbReference>
<dbReference type="PANTHER" id="PTHR47966">
    <property type="entry name" value="BETA-SITE APP-CLEAVING ENZYME, ISOFORM A-RELATED"/>
    <property type="match status" value="1"/>
</dbReference>
<reference evidence="8" key="1">
    <citation type="submission" date="2021-11" db="EMBL/GenBank/DDBJ databases">
        <authorList>
            <consortium name="Genoscope - CEA"/>
            <person name="William W."/>
        </authorList>
    </citation>
    <scope>NUCLEOTIDE SEQUENCE</scope>
</reference>
<dbReference type="AlphaFoldDB" id="A0A8J2SI29"/>
<proteinExistence type="inferred from homology"/>
<dbReference type="GO" id="GO:0006508">
    <property type="term" value="P:proteolysis"/>
    <property type="evidence" value="ECO:0007669"/>
    <property type="project" value="UniProtKB-KW"/>
</dbReference>